<dbReference type="GeneID" id="9060252"/>
<dbReference type="Proteomes" id="UP000007800">
    <property type="component" value="Unassembled WGS sequence"/>
</dbReference>
<protein>
    <submittedName>
        <fullName evidence="1">Uncharacterized protein</fullName>
    </submittedName>
</protein>
<proteinExistence type="predicted"/>
<dbReference type="RefSeq" id="XP_002782420.1">
    <property type="nucleotide sequence ID" value="XM_002782374.1"/>
</dbReference>
<evidence type="ECO:0000313" key="1">
    <source>
        <dbReference type="EMBL" id="EER14215.1"/>
    </source>
</evidence>
<keyword evidence="2" id="KW-1185">Reference proteome</keyword>
<name>C5KMQ7_PERM5</name>
<accession>C5KMQ7</accession>
<dbReference type="EMBL" id="GG674496">
    <property type="protein sequence ID" value="EER14215.1"/>
    <property type="molecule type" value="Genomic_DNA"/>
</dbReference>
<organism evidence="2">
    <name type="scientific">Perkinsus marinus (strain ATCC 50983 / TXsc)</name>
    <dbReference type="NCBI Taxonomy" id="423536"/>
    <lineage>
        <taxon>Eukaryota</taxon>
        <taxon>Sar</taxon>
        <taxon>Alveolata</taxon>
        <taxon>Perkinsozoa</taxon>
        <taxon>Perkinsea</taxon>
        <taxon>Perkinsida</taxon>
        <taxon>Perkinsidae</taxon>
        <taxon>Perkinsus</taxon>
    </lineage>
</organism>
<dbReference type="InParanoid" id="C5KMQ7"/>
<evidence type="ECO:0000313" key="2">
    <source>
        <dbReference type="Proteomes" id="UP000007800"/>
    </source>
</evidence>
<reference evidence="1 2" key="1">
    <citation type="submission" date="2008-07" db="EMBL/GenBank/DDBJ databases">
        <authorList>
            <person name="El-Sayed N."/>
            <person name="Caler E."/>
            <person name="Inman J."/>
            <person name="Amedeo P."/>
            <person name="Hass B."/>
            <person name="Wortman J."/>
        </authorList>
    </citation>
    <scope>NUCLEOTIDE SEQUENCE [LARGE SCALE GENOMIC DNA]</scope>
    <source>
        <strain evidence="2">ATCC 50983 / TXsc</strain>
    </source>
</reference>
<gene>
    <name evidence="1" type="ORF">Pmar_PMAR029281</name>
</gene>
<sequence>MLKGAAPVTVRNIPALIPATIMFAVSSRVIQNNIMISSCYNDVLKQNTNLGHMCRTFLAQIRGGGGGGIHPLSPSHEGDISNPTASYLSSPYEHHATSHSNERRRFFFIIV</sequence>
<dbReference type="AlphaFoldDB" id="C5KMQ7"/>